<protein>
    <submittedName>
        <fullName evidence="2">Uncharacterized protein</fullName>
    </submittedName>
</protein>
<evidence type="ECO:0000313" key="3">
    <source>
        <dbReference type="Proteomes" id="UP000822688"/>
    </source>
</evidence>
<name>A0A8T0GS59_CERPU</name>
<feature type="region of interest" description="Disordered" evidence="1">
    <location>
        <begin position="81"/>
        <end position="100"/>
    </location>
</feature>
<accession>A0A8T0GS59</accession>
<sequence length="100" mass="11667">MSNRESRSERGMKLGSQGRAKRTVRVPLPPMRTKTLVTKRLWIRALVHRESHNLNGMRAAGEKSRTATTVWRITRSHRRKKMEQVRLMQQQVTTQTDACL</sequence>
<comment type="caution">
    <text evidence="2">The sequence shown here is derived from an EMBL/GenBank/DDBJ whole genome shotgun (WGS) entry which is preliminary data.</text>
</comment>
<evidence type="ECO:0000313" key="2">
    <source>
        <dbReference type="EMBL" id="KAG0561265.1"/>
    </source>
</evidence>
<feature type="compositionally biased region" description="Polar residues" evidence="1">
    <location>
        <begin position="87"/>
        <end position="100"/>
    </location>
</feature>
<keyword evidence="3" id="KW-1185">Reference proteome</keyword>
<proteinExistence type="predicted"/>
<dbReference type="EMBL" id="CM026430">
    <property type="protein sequence ID" value="KAG0561265.1"/>
    <property type="molecule type" value="Genomic_DNA"/>
</dbReference>
<dbReference type="Proteomes" id="UP000822688">
    <property type="component" value="Chromosome 9"/>
</dbReference>
<dbReference type="AlphaFoldDB" id="A0A8T0GS59"/>
<feature type="compositionally biased region" description="Basic and acidic residues" evidence="1">
    <location>
        <begin position="1"/>
        <end position="12"/>
    </location>
</feature>
<gene>
    <name evidence="2" type="ORF">KC19_9G050000</name>
</gene>
<evidence type="ECO:0000256" key="1">
    <source>
        <dbReference type="SAM" id="MobiDB-lite"/>
    </source>
</evidence>
<feature type="region of interest" description="Disordered" evidence="1">
    <location>
        <begin position="1"/>
        <end position="31"/>
    </location>
</feature>
<organism evidence="2 3">
    <name type="scientific">Ceratodon purpureus</name>
    <name type="common">Fire moss</name>
    <name type="synonym">Dicranum purpureum</name>
    <dbReference type="NCBI Taxonomy" id="3225"/>
    <lineage>
        <taxon>Eukaryota</taxon>
        <taxon>Viridiplantae</taxon>
        <taxon>Streptophyta</taxon>
        <taxon>Embryophyta</taxon>
        <taxon>Bryophyta</taxon>
        <taxon>Bryophytina</taxon>
        <taxon>Bryopsida</taxon>
        <taxon>Dicranidae</taxon>
        <taxon>Pseudoditrichales</taxon>
        <taxon>Ditrichaceae</taxon>
        <taxon>Ceratodon</taxon>
    </lineage>
</organism>
<reference evidence="2" key="1">
    <citation type="submission" date="2020-06" db="EMBL/GenBank/DDBJ databases">
        <title>WGS assembly of Ceratodon purpureus strain R40.</title>
        <authorList>
            <person name="Carey S.B."/>
            <person name="Jenkins J."/>
            <person name="Shu S."/>
            <person name="Lovell J.T."/>
            <person name="Sreedasyam A."/>
            <person name="Maumus F."/>
            <person name="Tiley G.P."/>
            <person name="Fernandez-Pozo N."/>
            <person name="Barry K."/>
            <person name="Chen C."/>
            <person name="Wang M."/>
            <person name="Lipzen A."/>
            <person name="Daum C."/>
            <person name="Saski C.A."/>
            <person name="Payton A.C."/>
            <person name="Mcbreen J.C."/>
            <person name="Conrad R.E."/>
            <person name="Kollar L.M."/>
            <person name="Olsson S."/>
            <person name="Huttunen S."/>
            <person name="Landis J.B."/>
            <person name="Wickett N.J."/>
            <person name="Johnson M.G."/>
            <person name="Rensing S.A."/>
            <person name="Grimwood J."/>
            <person name="Schmutz J."/>
            <person name="Mcdaniel S.F."/>
        </authorList>
    </citation>
    <scope>NUCLEOTIDE SEQUENCE</scope>
    <source>
        <strain evidence="2">R40</strain>
    </source>
</reference>